<dbReference type="InterPro" id="IPR029779">
    <property type="entry name" value="Rmp24-like"/>
</dbReference>
<keyword evidence="4" id="KW-1185">Reference proteome</keyword>
<name>A0A6A4VKD0_AMPAM</name>
<evidence type="ECO:0000313" key="3">
    <source>
        <dbReference type="EMBL" id="KAF0293489.1"/>
    </source>
</evidence>
<sequence>MENPHPEQEAEDVSADFLLKRLEEIPLENVKLLGTTLQRCRSTLAGRPGSGRLLGPETLCPSCSTPWLCGQYRAELRPRPTATKPLRRLMNKRREGRPMGLLQTKLLDRFLAARDTIVIECKLCQKVTEVPIVSRSGRQKSNPLGTPAGVSVPTTPAATPVRTPGVTPGTTPAASGRRRSKARDRNAGLVIPDSLRTPSTPATPSAAPVAPAAAAASSVAAGGTPELGQSPAVRARLCPGPGDSPAAAGDAPEVETDAAIPLKKTKRPLTATVGSGGAGNVSGGVTQTVIPLKKGRSGPVSARPDRASGKGRTGKSAISSPSTPAAPVSSAEAREKQRRLQKILAQADCRSSNTGLMAFLSEL</sequence>
<dbReference type="EMBL" id="VIIS01001742">
    <property type="protein sequence ID" value="KAF0293489.1"/>
    <property type="molecule type" value="Genomic_DNA"/>
</dbReference>
<feature type="compositionally biased region" description="Low complexity" evidence="2">
    <location>
        <begin position="197"/>
        <end position="209"/>
    </location>
</feature>
<organism evidence="3 4">
    <name type="scientific">Amphibalanus amphitrite</name>
    <name type="common">Striped barnacle</name>
    <name type="synonym">Balanus amphitrite</name>
    <dbReference type="NCBI Taxonomy" id="1232801"/>
    <lineage>
        <taxon>Eukaryota</taxon>
        <taxon>Metazoa</taxon>
        <taxon>Ecdysozoa</taxon>
        <taxon>Arthropoda</taxon>
        <taxon>Crustacea</taxon>
        <taxon>Multicrustacea</taxon>
        <taxon>Cirripedia</taxon>
        <taxon>Thoracica</taxon>
        <taxon>Thoracicalcarea</taxon>
        <taxon>Balanomorpha</taxon>
        <taxon>Balanoidea</taxon>
        <taxon>Balanidae</taxon>
        <taxon>Amphibalaninae</taxon>
        <taxon>Amphibalanus</taxon>
    </lineage>
</organism>
<comment type="caution">
    <text evidence="3">The sequence shown here is derived from an EMBL/GenBank/DDBJ whole genome shotgun (WGS) entry which is preliminary data.</text>
</comment>
<dbReference type="PANTHER" id="PTHR31402:SF2">
    <property type="entry name" value="UPF0711 PROTEIN C18ORF21"/>
    <property type="match status" value="1"/>
</dbReference>
<evidence type="ECO:0000313" key="4">
    <source>
        <dbReference type="Proteomes" id="UP000440578"/>
    </source>
</evidence>
<reference evidence="3 4" key="1">
    <citation type="submission" date="2019-07" db="EMBL/GenBank/DDBJ databases">
        <title>Draft genome assembly of a fouling barnacle, Amphibalanus amphitrite (Darwin, 1854): The first reference genome for Thecostraca.</title>
        <authorList>
            <person name="Kim W."/>
        </authorList>
    </citation>
    <scope>NUCLEOTIDE SEQUENCE [LARGE SCALE GENOMIC DNA]</scope>
    <source>
        <strain evidence="3">SNU_AA5</strain>
        <tissue evidence="3">Soma without cirri and trophi</tissue>
    </source>
</reference>
<protein>
    <submittedName>
        <fullName evidence="3">UPF0711 protein C18orf21</fullName>
    </submittedName>
</protein>
<feature type="region of interest" description="Disordered" evidence="2">
    <location>
        <begin position="290"/>
        <end position="339"/>
    </location>
</feature>
<dbReference type="OrthoDB" id="6398783at2759"/>
<gene>
    <name evidence="3" type="ORF">FJT64_000826</name>
</gene>
<evidence type="ECO:0000256" key="2">
    <source>
        <dbReference type="SAM" id="MobiDB-lite"/>
    </source>
</evidence>
<dbReference type="Pfam" id="PF15719">
    <property type="entry name" value="Rmp24-like"/>
    <property type="match status" value="1"/>
</dbReference>
<dbReference type="AlphaFoldDB" id="A0A6A4VKD0"/>
<dbReference type="PANTHER" id="PTHR31402">
    <property type="entry name" value="UPF0711 PROTEIN C18ORF21"/>
    <property type="match status" value="1"/>
</dbReference>
<feature type="compositionally biased region" description="Low complexity" evidence="2">
    <location>
        <begin position="145"/>
        <end position="175"/>
    </location>
</feature>
<dbReference type="Proteomes" id="UP000440578">
    <property type="component" value="Unassembled WGS sequence"/>
</dbReference>
<evidence type="ECO:0000256" key="1">
    <source>
        <dbReference type="ARBA" id="ARBA00006160"/>
    </source>
</evidence>
<proteinExistence type="inferred from homology"/>
<feature type="compositionally biased region" description="Low complexity" evidence="2">
    <location>
        <begin position="316"/>
        <end position="331"/>
    </location>
</feature>
<accession>A0A6A4VKD0</accession>
<comment type="similarity">
    <text evidence="1">Belongs to the UPF0711 family.</text>
</comment>
<feature type="region of interest" description="Disordered" evidence="2">
    <location>
        <begin position="136"/>
        <end position="209"/>
    </location>
</feature>